<evidence type="ECO:0000313" key="2">
    <source>
        <dbReference type="WBParaSite" id="nRc.2.0.1.t02779-RA"/>
    </source>
</evidence>
<dbReference type="GO" id="GO:0005737">
    <property type="term" value="C:cytoplasm"/>
    <property type="evidence" value="ECO:0007669"/>
    <property type="project" value="TreeGrafter"/>
</dbReference>
<dbReference type="Gene3D" id="3.90.79.10">
    <property type="entry name" value="Nucleoside Triphosphate Pyrophosphohydrolase"/>
    <property type="match status" value="1"/>
</dbReference>
<proteinExistence type="predicted"/>
<evidence type="ECO:0000313" key="1">
    <source>
        <dbReference type="Proteomes" id="UP000887565"/>
    </source>
</evidence>
<dbReference type="GO" id="GO:0004452">
    <property type="term" value="F:isopentenyl-diphosphate delta-isomerase activity"/>
    <property type="evidence" value="ECO:0007669"/>
    <property type="project" value="TreeGrafter"/>
</dbReference>
<accession>A0A915HM74</accession>
<dbReference type="AlphaFoldDB" id="A0A915HM74"/>
<keyword evidence="1" id="KW-1185">Reference proteome</keyword>
<dbReference type="Proteomes" id="UP000887565">
    <property type="component" value="Unplaced"/>
</dbReference>
<sequence>MDYILFLRLSLDQKIFNREEIEQLEYVNKDRLAELISSENPSNEKYEFSPWFLLIARNFLLKGESWSKIESIDQITDKKIYKL</sequence>
<organism evidence="1 2">
    <name type="scientific">Romanomermis culicivorax</name>
    <name type="common">Nematode worm</name>
    <dbReference type="NCBI Taxonomy" id="13658"/>
    <lineage>
        <taxon>Eukaryota</taxon>
        <taxon>Metazoa</taxon>
        <taxon>Ecdysozoa</taxon>
        <taxon>Nematoda</taxon>
        <taxon>Enoplea</taxon>
        <taxon>Dorylaimia</taxon>
        <taxon>Mermithida</taxon>
        <taxon>Mermithoidea</taxon>
        <taxon>Mermithidae</taxon>
        <taxon>Romanomermis</taxon>
    </lineage>
</organism>
<protein>
    <submittedName>
        <fullName evidence="2">Nudix hydrolase domain-containing protein</fullName>
    </submittedName>
</protein>
<dbReference type="PANTHER" id="PTHR10885:SF0">
    <property type="entry name" value="ISOPENTENYL-DIPHOSPHATE DELTA-ISOMERASE"/>
    <property type="match status" value="1"/>
</dbReference>
<dbReference type="WBParaSite" id="nRc.2.0.1.t02779-RA">
    <property type="protein sequence ID" value="nRc.2.0.1.t02779-RA"/>
    <property type="gene ID" value="nRc.2.0.1.g02779"/>
</dbReference>
<reference evidence="2" key="1">
    <citation type="submission" date="2022-11" db="UniProtKB">
        <authorList>
            <consortium name="WormBaseParasite"/>
        </authorList>
    </citation>
    <scope>IDENTIFICATION</scope>
</reference>
<dbReference type="PANTHER" id="PTHR10885">
    <property type="entry name" value="ISOPENTENYL-DIPHOSPHATE DELTA-ISOMERASE"/>
    <property type="match status" value="1"/>
</dbReference>
<name>A0A915HM74_ROMCU</name>
<dbReference type="GO" id="GO:0009240">
    <property type="term" value="P:isopentenyl diphosphate biosynthetic process"/>
    <property type="evidence" value="ECO:0007669"/>
    <property type="project" value="TreeGrafter"/>
</dbReference>